<dbReference type="EMBL" id="CSBK01004652">
    <property type="protein sequence ID" value="CPC07697.1"/>
    <property type="molecule type" value="Genomic_DNA"/>
</dbReference>
<evidence type="ECO:0000313" key="1">
    <source>
        <dbReference type="EMBL" id="CPC07697.1"/>
    </source>
</evidence>
<protein>
    <submittedName>
        <fullName evidence="1">Uncharacterized protein</fullName>
    </submittedName>
</protein>
<accession>A0A916LHS5</accession>
<organism evidence="1 2">
    <name type="scientific">Mycobacterium tuberculosis</name>
    <dbReference type="NCBI Taxonomy" id="1773"/>
    <lineage>
        <taxon>Bacteria</taxon>
        <taxon>Bacillati</taxon>
        <taxon>Actinomycetota</taxon>
        <taxon>Actinomycetes</taxon>
        <taxon>Mycobacteriales</taxon>
        <taxon>Mycobacteriaceae</taxon>
        <taxon>Mycobacterium</taxon>
        <taxon>Mycobacterium tuberculosis complex</taxon>
    </lineage>
</organism>
<dbReference type="AlphaFoldDB" id="A0A916LHS5"/>
<name>A0A916LHS5_MYCTX</name>
<reference evidence="2" key="1">
    <citation type="submission" date="2015-03" db="EMBL/GenBank/DDBJ databases">
        <authorList>
            <consortium name="Pathogen Informatics"/>
        </authorList>
    </citation>
    <scope>NUCLEOTIDE SEQUENCE [LARGE SCALE GENOMIC DNA]</scope>
    <source>
        <strain evidence="2">N09902308</strain>
    </source>
</reference>
<proteinExistence type="predicted"/>
<evidence type="ECO:0000313" key="2">
    <source>
        <dbReference type="Proteomes" id="UP000039021"/>
    </source>
</evidence>
<dbReference type="Proteomes" id="UP000039021">
    <property type="component" value="Unassembled WGS sequence"/>
</dbReference>
<gene>
    <name evidence="1" type="ORF">ERS007739_05552</name>
</gene>
<comment type="caution">
    <text evidence="1">The sequence shown here is derived from an EMBL/GenBank/DDBJ whole genome shotgun (WGS) entry which is preliminary data.</text>
</comment>
<sequence>MPQHPCRVQAFDNDAAVGLSQMRCQTVQVVGANIVDPAVQPGYFGGALTVAT</sequence>